<evidence type="ECO:0000313" key="11">
    <source>
        <dbReference type="EMBL" id="KAG7156594.1"/>
    </source>
</evidence>
<dbReference type="PANTHER" id="PTHR13580">
    <property type="entry name" value="TGF-BETA INDUCED APOPTOSIS PROTEIN"/>
    <property type="match status" value="1"/>
</dbReference>
<feature type="domain" description="Cysteine/serine-rich nuclear protein N-terminal" evidence="10">
    <location>
        <begin position="412"/>
        <end position="625"/>
    </location>
</feature>
<comment type="similarity">
    <text evidence="2">Belongs to the AXUD1 family.</text>
</comment>
<dbReference type="PANTHER" id="PTHR13580:SF9">
    <property type="entry name" value="AXIN1 UP-REGULATED 1, ISOFORM A"/>
    <property type="match status" value="1"/>
</dbReference>
<evidence type="ECO:0000313" key="12">
    <source>
        <dbReference type="Proteomes" id="UP000747542"/>
    </source>
</evidence>
<name>A0A8J5JP08_HOMAM</name>
<gene>
    <name evidence="11" type="primary">CSRNP2-L</name>
    <name evidence="11" type="ORF">Hamer_G006571</name>
</gene>
<keyword evidence="8" id="KW-0539">Nucleus</keyword>
<keyword evidence="5" id="KW-0238">DNA-binding</keyword>
<feature type="compositionally biased region" description="Low complexity" evidence="9">
    <location>
        <begin position="36"/>
        <end position="48"/>
    </location>
</feature>
<feature type="compositionally biased region" description="Basic and acidic residues" evidence="9">
    <location>
        <begin position="389"/>
        <end position="402"/>
    </location>
</feature>
<sequence length="713" mass="79569">MSEQETSRSPHSSTSEAGGTVEDRAEPAQEPSDNPCSSDLNSCVSSDSGMGNTIFSSPEKCDNETNDYCDDNKDSDCCDPTKLEIKSETLKDKNTDDIRKVILCETEEVHIDASECQNATNSTAPMAELRGRVDTAEENVSSCVKEPLLAEPETCISNSSNDTSDDTVVTVNRVGTNDKNDEVRDDMNSETESENRHESERNIDKDCETEKGTEKNCQTKTNGEEKLPPEDSCGNEKDSDKNCENKRDIGIKLIPIGKHDEWELEIPVGNKFEGTESVLEINDEPCKHSILTEKDHETKVPLVCQNGQTVSKDGVNGGLGIDLDAIRDTDSEAGESCYSEDHDHSAACQGENGCMHQDSVSDTEQNWDYVIDEEFNVPRNPVFNGSADQLERRSSLKRKASEEPEEATPPKCKRGIQFEGVTVFYFPRSQGFTCVPSQGGSSLGMSRRHSHIRQFSLAEHAVEQRRAHREYLMRLRQQRSARERRDSSSRGSSSEDSEENSEEASDLSDSELDADSYYFLQPLPIRQRRALLRQAGICHIEGLEKEECKDIRISREMCGCQCKVYCDPDTCQCAEAGIKCQVDRHNFPCGCSREGCGNAYGRIEFNPIRVRTHFIHTLMRLEIEKRQHHQQQHHQQQQQWQHQQRVKWLASSSPPPNGFSSSGSGLATGNLPFFEGGRESSGLAVTDIHKFNSSVEVKTPPQRSGMFSSCVVS</sequence>
<dbReference type="AlphaFoldDB" id="A0A8J5JP08"/>
<evidence type="ECO:0000256" key="6">
    <source>
        <dbReference type="ARBA" id="ARBA00023159"/>
    </source>
</evidence>
<evidence type="ECO:0000256" key="2">
    <source>
        <dbReference type="ARBA" id="ARBA00008548"/>
    </source>
</evidence>
<feature type="compositionally biased region" description="Basic and acidic residues" evidence="9">
    <location>
        <begin position="176"/>
        <end position="214"/>
    </location>
</feature>
<comment type="subcellular location">
    <subcellularLocation>
        <location evidence="1">Nucleus</location>
    </subcellularLocation>
</comment>
<evidence type="ECO:0000256" key="9">
    <source>
        <dbReference type="SAM" id="MobiDB-lite"/>
    </source>
</evidence>
<feature type="compositionally biased region" description="Basic and acidic residues" evidence="9">
    <location>
        <begin position="222"/>
        <end position="241"/>
    </location>
</feature>
<dbReference type="GO" id="GO:0006915">
    <property type="term" value="P:apoptotic process"/>
    <property type="evidence" value="ECO:0007669"/>
    <property type="project" value="UniProtKB-KW"/>
</dbReference>
<evidence type="ECO:0000256" key="8">
    <source>
        <dbReference type="ARBA" id="ARBA00023242"/>
    </source>
</evidence>
<keyword evidence="4" id="KW-0805">Transcription regulation</keyword>
<dbReference type="GO" id="GO:0005634">
    <property type="term" value="C:nucleus"/>
    <property type="evidence" value="ECO:0007669"/>
    <property type="project" value="UniProtKB-SubCell"/>
</dbReference>
<reference evidence="11" key="1">
    <citation type="journal article" date="2021" name="Sci. Adv.">
        <title>The American lobster genome reveals insights on longevity, neural, and immune adaptations.</title>
        <authorList>
            <person name="Polinski J.M."/>
            <person name="Zimin A.V."/>
            <person name="Clark K.F."/>
            <person name="Kohn A.B."/>
            <person name="Sadowski N."/>
            <person name="Timp W."/>
            <person name="Ptitsyn A."/>
            <person name="Khanna P."/>
            <person name="Romanova D.Y."/>
            <person name="Williams P."/>
            <person name="Greenwood S.J."/>
            <person name="Moroz L.L."/>
            <person name="Walt D.R."/>
            <person name="Bodnar A.G."/>
        </authorList>
    </citation>
    <scope>NUCLEOTIDE SEQUENCE</scope>
    <source>
        <strain evidence="11">GMGI-L3</strain>
    </source>
</reference>
<feature type="region of interest" description="Disordered" evidence="9">
    <location>
        <begin position="1"/>
        <end position="62"/>
    </location>
</feature>
<feature type="region of interest" description="Disordered" evidence="9">
    <location>
        <begin position="380"/>
        <end position="412"/>
    </location>
</feature>
<dbReference type="InterPro" id="IPR031972">
    <property type="entry name" value="CSRNP_N"/>
</dbReference>
<keyword evidence="12" id="KW-1185">Reference proteome</keyword>
<evidence type="ECO:0000256" key="3">
    <source>
        <dbReference type="ARBA" id="ARBA00022703"/>
    </source>
</evidence>
<feature type="region of interest" description="Disordered" evidence="9">
    <location>
        <begin position="625"/>
        <end position="664"/>
    </location>
</feature>
<organism evidence="11 12">
    <name type="scientific">Homarus americanus</name>
    <name type="common">American lobster</name>
    <dbReference type="NCBI Taxonomy" id="6706"/>
    <lineage>
        <taxon>Eukaryota</taxon>
        <taxon>Metazoa</taxon>
        <taxon>Ecdysozoa</taxon>
        <taxon>Arthropoda</taxon>
        <taxon>Crustacea</taxon>
        <taxon>Multicrustacea</taxon>
        <taxon>Malacostraca</taxon>
        <taxon>Eumalacostraca</taxon>
        <taxon>Eucarida</taxon>
        <taxon>Decapoda</taxon>
        <taxon>Pleocyemata</taxon>
        <taxon>Astacidea</taxon>
        <taxon>Nephropoidea</taxon>
        <taxon>Nephropidae</taxon>
        <taxon>Homarus</taxon>
    </lineage>
</organism>
<dbReference type="InterPro" id="IPR023260">
    <property type="entry name" value="Cys/Ser-rich_nuc_prot"/>
</dbReference>
<evidence type="ECO:0000256" key="4">
    <source>
        <dbReference type="ARBA" id="ARBA00023015"/>
    </source>
</evidence>
<dbReference type="Pfam" id="PF16019">
    <property type="entry name" value="CSRNP_N"/>
    <property type="match status" value="1"/>
</dbReference>
<keyword evidence="7" id="KW-0804">Transcription</keyword>
<dbReference type="PRINTS" id="PR02031">
    <property type="entry name" value="CYSSERRICHNP"/>
</dbReference>
<keyword evidence="3" id="KW-0053">Apoptosis</keyword>
<feature type="region of interest" description="Disordered" evidence="9">
    <location>
        <begin position="475"/>
        <end position="509"/>
    </location>
</feature>
<evidence type="ECO:0000256" key="7">
    <source>
        <dbReference type="ARBA" id="ARBA00023163"/>
    </source>
</evidence>
<evidence type="ECO:0000256" key="1">
    <source>
        <dbReference type="ARBA" id="ARBA00004123"/>
    </source>
</evidence>
<feature type="compositionally biased region" description="Acidic residues" evidence="9">
    <location>
        <begin position="495"/>
        <end position="509"/>
    </location>
</feature>
<accession>A0A8J5JP08</accession>
<comment type="caution">
    <text evidence="11">The sequence shown here is derived from an EMBL/GenBank/DDBJ whole genome shotgun (WGS) entry which is preliminary data.</text>
</comment>
<evidence type="ECO:0000259" key="10">
    <source>
        <dbReference type="Pfam" id="PF16019"/>
    </source>
</evidence>
<dbReference type="Proteomes" id="UP000747542">
    <property type="component" value="Unassembled WGS sequence"/>
</dbReference>
<evidence type="ECO:0000256" key="5">
    <source>
        <dbReference type="ARBA" id="ARBA00023125"/>
    </source>
</evidence>
<proteinExistence type="inferred from homology"/>
<keyword evidence="6" id="KW-0010">Activator</keyword>
<feature type="region of interest" description="Disordered" evidence="9">
    <location>
        <begin position="175"/>
        <end position="241"/>
    </location>
</feature>
<protein>
    <submittedName>
        <fullName evidence="11">Cysteine/serine-rich nuclear protein 2-like</fullName>
    </submittedName>
</protein>
<dbReference type="GO" id="GO:0000981">
    <property type="term" value="F:DNA-binding transcription factor activity, RNA polymerase II-specific"/>
    <property type="evidence" value="ECO:0007669"/>
    <property type="project" value="TreeGrafter"/>
</dbReference>
<feature type="compositionally biased region" description="Low complexity" evidence="9">
    <location>
        <begin position="633"/>
        <end position="643"/>
    </location>
</feature>
<dbReference type="GO" id="GO:0043565">
    <property type="term" value="F:sequence-specific DNA binding"/>
    <property type="evidence" value="ECO:0007669"/>
    <property type="project" value="TreeGrafter"/>
</dbReference>
<dbReference type="EMBL" id="JAHLQT010039062">
    <property type="protein sequence ID" value="KAG7156594.1"/>
    <property type="molecule type" value="Genomic_DNA"/>
</dbReference>